<feature type="non-terminal residue" evidence="5">
    <location>
        <position position="531"/>
    </location>
</feature>
<dbReference type="EMBL" id="JAJJHW010001127">
    <property type="protein sequence ID" value="KAH8377679.1"/>
    <property type="molecule type" value="Genomic_DNA"/>
</dbReference>
<name>A0AAD4K7X1_9MUSC</name>
<dbReference type="PANTHER" id="PTHR24096:SF353">
    <property type="entry name" value="GH16244P-RELATED"/>
    <property type="match status" value="1"/>
</dbReference>
<dbReference type="Proteomes" id="UP001200034">
    <property type="component" value="Unassembled WGS sequence"/>
</dbReference>
<dbReference type="GO" id="GO:0005777">
    <property type="term" value="C:peroxisome"/>
    <property type="evidence" value="ECO:0007669"/>
    <property type="project" value="UniProtKB-SubCell"/>
</dbReference>
<dbReference type="InterPro" id="IPR045851">
    <property type="entry name" value="AMP-bd_C_sf"/>
</dbReference>
<dbReference type="Pfam" id="PF13193">
    <property type="entry name" value="AMP-binding_C"/>
    <property type="match status" value="1"/>
</dbReference>
<dbReference type="InterPro" id="IPR042099">
    <property type="entry name" value="ANL_N_sf"/>
</dbReference>
<dbReference type="SUPFAM" id="SSF56801">
    <property type="entry name" value="Acetyl-CoA synthetase-like"/>
    <property type="match status" value="1"/>
</dbReference>
<dbReference type="InterPro" id="IPR025110">
    <property type="entry name" value="AMP-bd_C"/>
</dbReference>
<dbReference type="PROSITE" id="PS00455">
    <property type="entry name" value="AMP_BINDING"/>
    <property type="match status" value="1"/>
</dbReference>
<dbReference type="AlphaFoldDB" id="A0AAD4K7X1"/>
<evidence type="ECO:0008006" key="7">
    <source>
        <dbReference type="Google" id="ProtNLM"/>
    </source>
</evidence>
<dbReference type="InterPro" id="IPR000873">
    <property type="entry name" value="AMP-dep_synth/lig_dom"/>
</dbReference>
<dbReference type="InterPro" id="IPR020845">
    <property type="entry name" value="AMP-binding_CS"/>
</dbReference>
<evidence type="ECO:0000259" key="4">
    <source>
        <dbReference type="Pfam" id="PF13193"/>
    </source>
</evidence>
<dbReference type="Gene3D" id="3.40.50.12780">
    <property type="entry name" value="N-terminal domain of ligase-like"/>
    <property type="match status" value="1"/>
</dbReference>
<dbReference type="Gene3D" id="3.30.300.30">
    <property type="match status" value="1"/>
</dbReference>
<dbReference type="PANTHER" id="PTHR24096">
    <property type="entry name" value="LONG-CHAIN-FATTY-ACID--COA LIGASE"/>
    <property type="match status" value="1"/>
</dbReference>
<dbReference type="Pfam" id="PF00501">
    <property type="entry name" value="AMP-binding"/>
    <property type="match status" value="1"/>
</dbReference>
<comment type="caution">
    <text evidence="5">The sequence shown here is derived from an EMBL/GenBank/DDBJ whole genome shotgun (WGS) entry which is preliminary data.</text>
</comment>
<dbReference type="GO" id="GO:0004467">
    <property type="term" value="F:long-chain fatty acid-CoA ligase activity"/>
    <property type="evidence" value="ECO:0007669"/>
    <property type="project" value="TreeGrafter"/>
</dbReference>
<sequence length="531" mass="59544">QIFAMNVTWDSVSKIWSGPERSSMYKDDASVGRIIFNTMRNYPKNVIQVSYSDGIVVTNEEAITWAIRIAQHLKQRGLNHRSVIGVVGRNTTYVMPMGVACLLNCTPFHGVNPIFDEETLRQMYDITKPSLIFCDAQFYDKVHAATKAWSPEIILLTGYIEDVLTIESLLDKTETETFYQPEPLKDGSDQTIAILCSSGTTGLPKAVCVSNNVLVQDTMLVNSETVFFLTSGLDWISGLWAFLFSTFFGSKRIITDQPFSPEYFVKLVRKYKINYATMAPIHLAAIAACKEATPFALSSMKNLNYGGGILSQSTLARIQELFKEATYNSAYALSEVGIVTMSFGISNSATAGRPNPGIKMRIVDESGKRLSHNEVGEIYVHTGKRWNGYYGNPVATRHMQDFEGWIHTGDLGYFDENNYLYIVDRKKETLKYKGIHYWPTEIENAVLELPQVKACCVVGVPDDLIGDSAGALVLKNPDCEITEQEIIDYVVKRLPVETKHLHAGVRFVDRLPFNANGKFMRQQGLQMFLAK</sequence>
<protein>
    <recommendedName>
        <fullName evidence="7">4-coumarate--CoA ligase-like 7</fullName>
    </recommendedName>
</protein>
<keyword evidence="2" id="KW-0576">Peroxisome</keyword>
<feature type="domain" description="AMP-dependent synthetase/ligase" evidence="3">
    <location>
        <begin position="39"/>
        <end position="390"/>
    </location>
</feature>
<evidence type="ECO:0000259" key="3">
    <source>
        <dbReference type="Pfam" id="PF00501"/>
    </source>
</evidence>
<dbReference type="GO" id="GO:0046949">
    <property type="term" value="P:fatty-acyl-CoA biosynthetic process"/>
    <property type="evidence" value="ECO:0007669"/>
    <property type="project" value="TreeGrafter"/>
</dbReference>
<dbReference type="FunFam" id="3.40.50.12780:FF:000025">
    <property type="entry name" value="luciferin 4-monooxygenase"/>
    <property type="match status" value="1"/>
</dbReference>
<evidence type="ECO:0000313" key="5">
    <source>
        <dbReference type="EMBL" id="KAH8377679.1"/>
    </source>
</evidence>
<proteinExistence type="predicted"/>
<evidence type="ECO:0000256" key="2">
    <source>
        <dbReference type="ARBA" id="ARBA00023140"/>
    </source>
</evidence>
<feature type="domain" description="AMP-binding enzyme C-terminal" evidence="4">
    <location>
        <begin position="441"/>
        <end position="518"/>
    </location>
</feature>
<reference evidence="5" key="1">
    <citation type="journal article" date="2021" name="Mol. Ecol. Resour.">
        <title>Phylogenomic analyses of the genus Drosophila reveals genomic signals of climate adaptation.</title>
        <authorList>
            <person name="Li F."/>
            <person name="Rane R.V."/>
            <person name="Luria V."/>
            <person name="Xiong Z."/>
            <person name="Chen J."/>
            <person name="Li Z."/>
            <person name="Catullo R.A."/>
            <person name="Griffin P.C."/>
            <person name="Schiffer M."/>
            <person name="Pearce S."/>
            <person name="Lee S.F."/>
            <person name="McElroy K."/>
            <person name="Stocker A."/>
            <person name="Shirriffs J."/>
            <person name="Cockerell F."/>
            <person name="Coppin C."/>
            <person name="Sgro C.M."/>
            <person name="Karger A."/>
            <person name="Cain J.W."/>
            <person name="Weber J.A."/>
            <person name="Santpere G."/>
            <person name="Kirschner M.W."/>
            <person name="Hoffmann A.A."/>
            <person name="Oakeshott J.G."/>
            <person name="Zhang G."/>
        </authorList>
    </citation>
    <scope>NUCLEOTIDE SEQUENCE</scope>
    <source>
        <strain evidence="5">BGI-SZ-2011g</strain>
    </source>
</reference>
<evidence type="ECO:0000313" key="6">
    <source>
        <dbReference type="Proteomes" id="UP001200034"/>
    </source>
</evidence>
<dbReference type="CDD" id="cd05911">
    <property type="entry name" value="Firefly_Luc_like"/>
    <property type="match status" value="1"/>
</dbReference>
<organism evidence="5 6">
    <name type="scientific">Drosophila rubida</name>
    <dbReference type="NCBI Taxonomy" id="30044"/>
    <lineage>
        <taxon>Eukaryota</taxon>
        <taxon>Metazoa</taxon>
        <taxon>Ecdysozoa</taxon>
        <taxon>Arthropoda</taxon>
        <taxon>Hexapoda</taxon>
        <taxon>Insecta</taxon>
        <taxon>Pterygota</taxon>
        <taxon>Neoptera</taxon>
        <taxon>Endopterygota</taxon>
        <taxon>Diptera</taxon>
        <taxon>Brachycera</taxon>
        <taxon>Muscomorpha</taxon>
        <taxon>Ephydroidea</taxon>
        <taxon>Drosophilidae</taxon>
        <taxon>Drosophila</taxon>
    </lineage>
</organism>
<gene>
    <name evidence="5" type="ORF">KR093_006630</name>
</gene>
<keyword evidence="6" id="KW-1185">Reference proteome</keyword>
<comment type="subcellular location">
    <subcellularLocation>
        <location evidence="1">Peroxisome</location>
    </subcellularLocation>
</comment>
<accession>A0AAD4K7X1</accession>
<evidence type="ECO:0000256" key="1">
    <source>
        <dbReference type="ARBA" id="ARBA00004275"/>
    </source>
</evidence>